<dbReference type="RefSeq" id="XP_006693035.1">
    <property type="nucleotide sequence ID" value="XM_006692972.1"/>
</dbReference>
<dbReference type="Proteomes" id="UP000008066">
    <property type="component" value="Unassembled WGS sequence"/>
</dbReference>
<feature type="compositionally biased region" description="Polar residues" evidence="1">
    <location>
        <begin position="275"/>
        <end position="289"/>
    </location>
</feature>
<evidence type="ECO:0000256" key="1">
    <source>
        <dbReference type="SAM" id="MobiDB-lite"/>
    </source>
</evidence>
<dbReference type="HOGENOM" id="CLU_852587_0_0_1"/>
<dbReference type="GeneID" id="18256613"/>
<gene>
    <name evidence="2" type="ORF">CTHT_0025750</name>
</gene>
<dbReference type="AlphaFoldDB" id="G0S675"/>
<reference evidence="2 3" key="1">
    <citation type="journal article" date="2011" name="Cell">
        <title>Insight into structure and assembly of the nuclear pore complex by utilizing the genome of a eukaryotic thermophile.</title>
        <authorList>
            <person name="Amlacher S."/>
            <person name="Sarges P."/>
            <person name="Flemming D."/>
            <person name="van Noort V."/>
            <person name="Kunze R."/>
            <person name="Devos D.P."/>
            <person name="Arumugam M."/>
            <person name="Bork P."/>
            <person name="Hurt E."/>
        </authorList>
    </citation>
    <scope>NUCLEOTIDE SEQUENCE [LARGE SCALE GENOMIC DNA]</scope>
    <source>
        <strain evidence="3">DSM 1495 / CBS 144.50 / IMI 039719</strain>
    </source>
</reference>
<dbReference type="KEGG" id="cthr:CTHT_0025750"/>
<evidence type="ECO:0000313" key="3">
    <source>
        <dbReference type="Proteomes" id="UP000008066"/>
    </source>
</evidence>
<dbReference type="EMBL" id="GL988041">
    <property type="protein sequence ID" value="EGS20739.1"/>
    <property type="molecule type" value="Genomic_DNA"/>
</dbReference>
<dbReference type="STRING" id="759272.G0S675"/>
<dbReference type="OMA" id="GRNAMGQ"/>
<evidence type="ECO:0000313" key="2">
    <source>
        <dbReference type="EMBL" id="EGS20739.1"/>
    </source>
</evidence>
<accession>G0S675</accession>
<name>G0S675_CHATD</name>
<feature type="compositionally biased region" description="Pro residues" evidence="1">
    <location>
        <begin position="166"/>
        <end position="178"/>
    </location>
</feature>
<sequence length="326" mass="35666">MANHPHSTSSSFQHLREATSSNEPFMDAFSDDEKRFVLAELVKVNQLDVGNLIRFLKDNGVILDQRCLDIQVPRGRNLRQCINAAQAMFDQPQQTPLLVFGEHIQQTPTPIVNPSAKRRSLSDISVPEQSFKKQAVSSTGTMSPRPRPLSASQIPPLGTQHQNIQPRPPNNGWAPPPSAAVRTGITVPPTTTRPRGRPKKAERDNWLISMPTPNSPQPQSPSLRGQPPPQPAPQATGGPGPRVSKLKRRYPPARILSPSEFRAGTKGPSDAITYPNLSSTTESVPSTPAENAVEPTRVNGTSAAKRYTPSNRAANSKRRRFRACQS</sequence>
<feature type="region of interest" description="Disordered" evidence="1">
    <location>
        <begin position="108"/>
        <end position="326"/>
    </location>
</feature>
<keyword evidence="3" id="KW-1185">Reference proteome</keyword>
<protein>
    <submittedName>
        <fullName evidence="2">Uncharacterized protein</fullName>
    </submittedName>
</protein>
<dbReference type="OrthoDB" id="5371646at2759"/>
<proteinExistence type="predicted"/>
<feature type="compositionally biased region" description="Basic residues" evidence="1">
    <location>
        <begin position="315"/>
        <end position="326"/>
    </location>
</feature>
<organism evidence="3">
    <name type="scientific">Chaetomium thermophilum (strain DSM 1495 / CBS 144.50 / IMI 039719)</name>
    <name type="common">Thermochaetoides thermophila</name>
    <dbReference type="NCBI Taxonomy" id="759272"/>
    <lineage>
        <taxon>Eukaryota</taxon>
        <taxon>Fungi</taxon>
        <taxon>Dikarya</taxon>
        <taxon>Ascomycota</taxon>
        <taxon>Pezizomycotina</taxon>
        <taxon>Sordariomycetes</taxon>
        <taxon>Sordariomycetidae</taxon>
        <taxon>Sordariales</taxon>
        <taxon>Chaetomiaceae</taxon>
        <taxon>Thermochaetoides</taxon>
    </lineage>
</organism>
<feature type="compositionally biased region" description="Polar residues" evidence="1">
    <location>
        <begin position="298"/>
        <end position="314"/>
    </location>
</feature>
<feature type="compositionally biased region" description="Low complexity" evidence="1">
    <location>
        <begin position="179"/>
        <end position="193"/>
    </location>
</feature>